<reference evidence="1 2" key="1">
    <citation type="journal article" date="2003" name="Genome Res.">
        <title>Comparative genome analysis of Vibrio vulnificus, a marine pathogen.</title>
        <authorList>
            <person name="Chen C.Y."/>
            <person name="Wu K.M."/>
            <person name="Chang Y.C."/>
            <person name="Chang C.H."/>
            <person name="Tsai H.C."/>
            <person name="Liao T.L."/>
            <person name="Liu Y.M."/>
            <person name="Chen H.J."/>
            <person name="Shen A.B."/>
            <person name="Li J.C."/>
            <person name="Su T.L."/>
            <person name="Shao C.P."/>
            <person name="Lee C.T."/>
            <person name="Hor L.I."/>
            <person name="Tsai S.F."/>
        </authorList>
    </citation>
    <scope>NUCLEOTIDE SEQUENCE [LARGE SCALE GENOMIC DNA]</scope>
    <source>
        <strain evidence="1 2">YJ016</strain>
    </source>
</reference>
<organism evidence="1 2">
    <name type="scientific">Vibrio vulnificus (strain YJ016)</name>
    <dbReference type="NCBI Taxonomy" id="196600"/>
    <lineage>
        <taxon>Bacteria</taxon>
        <taxon>Pseudomonadati</taxon>
        <taxon>Pseudomonadota</taxon>
        <taxon>Gammaproteobacteria</taxon>
        <taxon>Vibrionales</taxon>
        <taxon>Vibrionaceae</taxon>
        <taxon>Vibrio</taxon>
    </lineage>
</organism>
<evidence type="ECO:0000313" key="2">
    <source>
        <dbReference type="Proteomes" id="UP000002675"/>
    </source>
</evidence>
<dbReference type="AlphaFoldDB" id="Q7MKC8"/>
<evidence type="ECO:0000313" key="1">
    <source>
        <dbReference type="EMBL" id="BAC94641.1"/>
    </source>
</evidence>
<dbReference type="KEGG" id="vvy:VV1877"/>
<dbReference type="Proteomes" id="UP000002675">
    <property type="component" value="Chromosome I"/>
</dbReference>
<dbReference type="HOGENOM" id="CLU_2721242_0_0_6"/>
<dbReference type="EMBL" id="BA000037">
    <property type="protein sequence ID" value="BAC94641.1"/>
    <property type="molecule type" value="Genomic_DNA"/>
</dbReference>
<sequence length="72" mass="8267">MIKHNAALRCEQRYHETNHTTVNTKPNDDTKNAKRWESLLNALLCINFATSVSRVFDPIANQYSFEAVGLCR</sequence>
<protein>
    <submittedName>
        <fullName evidence="1">Uncharacterized protein</fullName>
    </submittedName>
</protein>
<name>Q7MKC8_VIBVY</name>
<proteinExistence type="predicted"/>
<gene>
    <name evidence="1" type="ordered locus">VV1877</name>
</gene>
<accession>Q7MKC8</accession>